<evidence type="ECO:0000313" key="1">
    <source>
        <dbReference type="EMBL" id="GES86002.1"/>
    </source>
</evidence>
<organism evidence="1 2">
    <name type="scientific">Rhizophagus clarus</name>
    <dbReference type="NCBI Taxonomy" id="94130"/>
    <lineage>
        <taxon>Eukaryota</taxon>
        <taxon>Fungi</taxon>
        <taxon>Fungi incertae sedis</taxon>
        <taxon>Mucoromycota</taxon>
        <taxon>Glomeromycotina</taxon>
        <taxon>Glomeromycetes</taxon>
        <taxon>Glomerales</taxon>
        <taxon>Glomeraceae</taxon>
        <taxon>Rhizophagus</taxon>
    </lineage>
</organism>
<gene>
    <name evidence="1" type="ORF">RCL2_001308000</name>
</gene>
<evidence type="ECO:0000313" key="2">
    <source>
        <dbReference type="Proteomes" id="UP000615446"/>
    </source>
</evidence>
<reference evidence="1" key="1">
    <citation type="submission" date="2019-10" db="EMBL/GenBank/DDBJ databases">
        <title>Conservation and host-specific expression of non-tandemly repeated heterogenous ribosome RNA gene in arbuscular mycorrhizal fungi.</title>
        <authorList>
            <person name="Maeda T."/>
            <person name="Kobayashi Y."/>
            <person name="Nakagawa T."/>
            <person name="Ezawa T."/>
            <person name="Yamaguchi K."/>
            <person name="Bino T."/>
            <person name="Nishimoto Y."/>
            <person name="Shigenobu S."/>
            <person name="Kawaguchi M."/>
        </authorList>
    </citation>
    <scope>NUCLEOTIDE SEQUENCE</scope>
    <source>
        <strain evidence="1">HR1</strain>
    </source>
</reference>
<protein>
    <submittedName>
        <fullName evidence="1">Uncharacterized protein</fullName>
    </submittedName>
</protein>
<dbReference type="EMBL" id="BLAL01000160">
    <property type="protein sequence ID" value="GES86002.1"/>
    <property type="molecule type" value="Genomic_DNA"/>
</dbReference>
<name>A0A8H3QNV6_9GLOM</name>
<dbReference type="AlphaFoldDB" id="A0A8H3QNV6"/>
<proteinExistence type="predicted"/>
<dbReference type="Proteomes" id="UP000615446">
    <property type="component" value="Unassembled WGS sequence"/>
</dbReference>
<accession>A0A8H3QNV6</accession>
<comment type="caution">
    <text evidence="1">The sequence shown here is derived from an EMBL/GenBank/DDBJ whole genome shotgun (WGS) entry which is preliminary data.</text>
</comment>
<sequence length="107" mass="12350">MSTVVYEEIKDLSSRFSQSISKADFIQIISYISRNVILTHINKALAFLRDEDKIDYLKNYLISLKKTNLQNKSEKVIDLGISLGEAQNNILAFKTLNNKSLQEKMFF</sequence>